<comment type="similarity">
    <text evidence="1">Belongs to the sigma-70 factor family.</text>
</comment>
<dbReference type="Gene3D" id="1.10.10.10">
    <property type="entry name" value="Winged helix-like DNA-binding domain superfamily/Winged helix DNA-binding domain"/>
    <property type="match status" value="2"/>
</dbReference>
<dbReference type="AlphaFoldDB" id="A0A6A6KDX2"/>
<dbReference type="Pfam" id="PF04539">
    <property type="entry name" value="Sigma70_r3"/>
    <property type="match status" value="1"/>
</dbReference>
<dbReference type="PRINTS" id="PR00046">
    <property type="entry name" value="SIGMA70FCT"/>
</dbReference>
<evidence type="ECO:0000256" key="5">
    <source>
        <dbReference type="ARBA" id="ARBA00023163"/>
    </source>
</evidence>
<evidence type="ECO:0000256" key="2">
    <source>
        <dbReference type="ARBA" id="ARBA00023015"/>
    </source>
</evidence>
<feature type="domain" description="RNA polymerase sigma-70 region 3" evidence="6">
    <location>
        <begin position="393"/>
        <end position="468"/>
    </location>
</feature>
<evidence type="ECO:0000256" key="3">
    <source>
        <dbReference type="ARBA" id="ARBA00023082"/>
    </source>
</evidence>
<dbReference type="Pfam" id="PF04542">
    <property type="entry name" value="Sigma70_r2"/>
    <property type="match status" value="1"/>
</dbReference>
<feature type="domain" description="RNA polymerase sigma-70 region 2" evidence="7">
    <location>
        <begin position="313"/>
        <end position="382"/>
    </location>
</feature>
<feature type="domain" description="RNA polymerase sigma-70 region 4" evidence="8">
    <location>
        <begin position="484"/>
        <end position="521"/>
    </location>
</feature>
<keyword evidence="4" id="KW-0238">DNA-binding</keyword>
<comment type="caution">
    <text evidence="9">The sequence shown here is derived from an EMBL/GenBank/DDBJ whole genome shotgun (WGS) entry which is preliminary data.</text>
</comment>
<dbReference type="SUPFAM" id="SSF88659">
    <property type="entry name" value="Sigma3 and sigma4 domains of RNA polymerase sigma factors"/>
    <property type="match status" value="2"/>
</dbReference>
<dbReference type="GO" id="GO:0071482">
    <property type="term" value="P:cellular response to light stimulus"/>
    <property type="evidence" value="ECO:0007669"/>
    <property type="project" value="UniProtKB-ARBA"/>
</dbReference>
<dbReference type="InterPro" id="IPR050239">
    <property type="entry name" value="Sigma-70_RNA_pol_init_factors"/>
</dbReference>
<accession>A0A6A6KDX2</accession>
<keyword evidence="2" id="KW-0805">Transcription regulation</keyword>
<evidence type="ECO:0000313" key="10">
    <source>
        <dbReference type="Proteomes" id="UP000467840"/>
    </source>
</evidence>
<dbReference type="InterPro" id="IPR007627">
    <property type="entry name" value="RNA_pol_sigma70_r2"/>
</dbReference>
<reference evidence="9 10" key="1">
    <citation type="journal article" date="2020" name="Mol. Plant">
        <title>The Chromosome-Based Rubber Tree Genome Provides New Insights into Spurge Genome Evolution and Rubber Biosynthesis.</title>
        <authorList>
            <person name="Liu J."/>
            <person name="Shi C."/>
            <person name="Shi C.C."/>
            <person name="Li W."/>
            <person name="Zhang Q.J."/>
            <person name="Zhang Y."/>
            <person name="Li K."/>
            <person name="Lu H.F."/>
            <person name="Shi C."/>
            <person name="Zhu S.T."/>
            <person name="Xiao Z.Y."/>
            <person name="Nan H."/>
            <person name="Yue Y."/>
            <person name="Zhu X.G."/>
            <person name="Wu Y."/>
            <person name="Hong X.N."/>
            <person name="Fan G.Y."/>
            <person name="Tong Y."/>
            <person name="Zhang D."/>
            <person name="Mao C.L."/>
            <person name="Liu Y.L."/>
            <person name="Hao S.J."/>
            <person name="Liu W.Q."/>
            <person name="Lv M.Q."/>
            <person name="Zhang H.B."/>
            <person name="Liu Y."/>
            <person name="Hu-Tang G.R."/>
            <person name="Wang J.P."/>
            <person name="Wang J.H."/>
            <person name="Sun Y.H."/>
            <person name="Ni S.B."/>
            <person name="Chen W.B."/>
            <person name="Zhang X.C."/>
            <person name="Jiao Y.N."/>
            <person name="Eichler E.E."/>
            <person name="Li G.H."/>
            <person name="Liu X."/>
            <person name="Gao L.Z."/>
        </authorList>
    </citation>
    <scope>NUCLEOTIDE SEQUENCE [LARGE SCALE GENOMIC DNA]</scope>
    <source>
        <strain evidence="10">cv. GT1</strain>
        <tissue evidence="9">Leaf</tissue>
    </source>
</reference>
<dbReference type="InterPro" id="IPR000943">
    <property type="entry name" value="RNA_pol_sigma70"/>
</dbReference>
<sequence length="547" mass="61578">MGVGFRPSVKCGFPIRSVFNSPSRLPSSSVKGREASFNLTRLSFLSVISEEGDILYRDPCKAYAYSPAMQILENGHSQVEGAKTIFDKGSHNTIDDAEVLSVKYDIRVPSSSSKEKNSRFCLLLENLNILEESFADSDALNLERDILLQLGRLGALKLFNTRLRRTLADVPTENIGECKINNASNDLVNEVIIRSGKKQERKSRRERASSKFGHLAYSLSLPSEHIQNGPGKPIFSSAKKASNFKSRRLIIARNEAEMSRGVKMVSELEKIRTTLEEETGRVVSWSCWAEAAGLDMKELQQQVRFGWYCRDELIRSTRSLVLYFARNYKGMGISLEDLLQAGNLGVLQGAERFDHTRGYRFSTYVQYWIRKSMSKTVTRHARGIQIPCILSRAINQIQKARKALSTSYGKHADDREIAKFTGLSLAKIESASKCPRVVGSIDKKTGDGLNAKYLEFMSDMSIQSPEEAVMRQHMIKDIHDLVRGLESRERQVLILRYGLKDHQPKSLEEIGKLFHVSKEWILLSCLLLKLKLGLSSHPNLLVAKLAG</sequence>
<organism evidence="9 10">
    <name type="scientific">Hevea brasiliensis</name>
    <name type="common">Para rubber tree</name>
    <name type="synonym">Siphonia brasiliensis</name>
    <dbReference type="NCBI Taxonomy" id="3981"/>
    <lineage>
        <taxon>Eukaryota</taxon>
        <taxon>Viridiplantae</taxon>
        <taxon>Streptophyta</taxon>
        <taxon>Embryophyta</taxon>
        <taxon>Tracheophyta</taxon>
        <taxon>Spermatophyta</taxon>
        <taxon>Magnoliopsida</taxon>
        <taxon>eudicotyledons</taxon>
        <taxon>Gunneridae</taxon>
        <taxon>Pentapetalae</taxon>
        <taxon>rosids</taxon>
        <taxon>fabids</taxon>
        <taxon>Malpighiales</taxon>
        <taxon>Euphorbiaceae</taxon>
        <taxon>Crotonoideae</taxon>
        <taxon>Micrandreae</taxon>
        <taxon>Hevea</taxon>
    </lineage>
</organism>
<protein>
    <recommendedName>
        <fullName evidence="11">RNA polymerase sigma-70 domain-containing protein</fullName>
    </recommendedName>
</protein>
<dbReference type="InterPro" id="IPR007630">
    <property type="entry name" value="RNA_pol_sigma70_r4"/>
</dbReference>
<dbReference type="GO" id="GO:0006352">
    <property type="term" value="P:DNA-templated transcription initiation"/>
    <property type="evidence" value="ECO:0007669"/>
    <property type="project" value="InterPro"/>
</dbReference>
<dbReference type="PANTHER" id="PTHR30603">
    <property type="entry name" value="RNA POLYMERASE SIGMA FACTOR RPO"/>
    <property type="match status" value="1"/>
</dbReference>
<proteinExistence type="inferred from homology"/>
<evidence type="ECO:0000313" key="9">
    <source>
        <dbReference type="EMBL" id="KAF2286987.1"/>
    </source>
</evidence>
<dbReference type="Pfam" id="PF04545">
    <property type="entry name" value="Sigma70_r4"/>
    <property type="match status" value="1"/>
</dbReference>
<gene>
    <name evidence="9" type="ORF">GH714_036750</name>
</gene>
<keyword evidence="10" id="KW-1185">Reference proteome</keyword>
<dbReference type="NCBIfam" id="TIGR02937">
    <property type="entry name" value="sigma70-ECF"/>
    <property type="match status" value="1"/>
</dbReference>
<keyword evidence="5" id="KW-0804">Transcription</keyword>
<evidence type="ECO:0000259" key="7">
    <source>
        <dbReference type="Pfam" id="PF04542"/>
    </source>
</evidence>
<dbReference type="InterPro" id="IPR036388">
    <property type="entry name" value="WH-like_DNA-bd_sf"/>
</dbReference>
<evidence type="ECO:0000256" key="4">
    <source>
        <dbReference type="ARBA" id="ARBA00023125"/>
    </source>
</evidence>
<dbReference type="SUPFAM" id="SSF88946">
    <property type="entry name" value="Sigma2 domain of RNA polymerase sigma factors"/>
    <property type="match status" value="1"/>
</dbReference>
<dbReference type="InterPro" id="IPR007624">
    <property type="entry name" value="RNA_pol_sigma70_r3"/>
</dbReference>
<dbReference type="PANTHER" id="PTHR30603:SF13">
    <property type="entry name" value="RNA POLYMERASE SIGMA FACTOR SIGC"/>
    <property type="match status" value="1"/>
</dbReference>
<dbReference type="InterPro" id="IPR014284">
    <property type="entry name" value="RNA_pol_sigma-70_dom"/>
</dbReference>
<dbReference type="GO" id="GO:0016987">
    <property type="term" value="F:sigma factor activity"/>
    <property type="evidence" value="ECO:0007669"/>
    <property type="project" value="UniProtKB-KW"/>
</dbReference>
<evidence type="ECO:0000259" key="8">
    <source>
        <dbReference type="Pfam" id="PF04545"/>
    </source>
</evidence>
<evidence type="ECO:0008006" key="11">
    <source>
        <dbReference type="Google" id="ProtNLM"/>
    </source>
</evidence>
<dbReference type="Gene3D" id="1.20.120.1810">
    <property type="match status" value="1"/>
</dbReference>
<dbReference type="GO" id="GO:0003677">
    <property type="term" value="F:DNA binding"/>
    <property type="evidence" value="ECO:0007669"/>
    <property type="project" value="UniProtKB-KW"/>
</dbReference>
<name>A0A6A6KDX2_HEVBR</name>
<dbReference type="InterPro" id="IPR013325">
    <property type="entry name" value="RNA_pol_sigma_r2"/>
</dbReference>
<evidence type="ECO:0000259" key="6">
    <source>
        <dbReference type="Pfam" id="PF04539"/>
    </source>
</evidence>
<dbReference type="EMBL" id="JAAGAX010000017">
    <property type="protein sequence ID" value="KAF2286987.1"/>
    <property type="molecule type" value="Genomic_DNA"/>
</dbReference>
<evidence type="ECO:0000256" key="1">
    <source>
        <dbReference type="ARBA" id="ARBA00007788"/>
    </source>
</evidence>
<dbReference type="Proteomes" id="UP000467840">
    <property type="component" value="Chromosome 3"/>
</dbReference>
<dbReference type="InterPro" id="IPR013324">
    <property type="entry name" value="RNA_pol_sigma_r3/r4-like"/>
</dbReference>
<keyword evidence="3" id="KW-0731">Sigma factor</keyword>